<accession>A0A1J9RRJ1</accession>
<reference evidence="2 3" key="1">
    <citation type="submission" date="2016-10" db="EMBL/GenBank/DDBJ databases">
        <title>Proteomics and genomics reveal pathogen-plant mechanisms compatible with a hemibiotrophic lifestyle of Diplodia corticola.</title>
        <authorList>
            <person name="Fernandes I."/>
            <person name="De Jonge R."/>
            <person name="Van De Peer Y."/>
            <person name="Devreese B."/>
            <person name="Alves A."/>
            <person name="Esteves A.C."/>
        </authorList>
    </citation>
    <scope>NUCLEOTIDE SEQUENCE [LARGE SCALE GENOMIC DNA]</scope>
    <source>
        <strain evidence="2 3">CBS 112549</strain>
    </source>
</reference>
<comment type="caution">
    <text evidence="2">The sequence shown here is derived from an EMBL/GenBank/DDBJ whole genome shotgun (WGS) entry which is preliminary data.</text>
</comment>
<organism evidence="2 3">
    <name type="scientific">Diplodia corticola</name>
    <dbReference type="NCBI Taxonomy" id="236234"/>
    <lineage>
        <taxon>Eukaryota</taxon>
        <taxon>Fungi</taxon>
        <taxon>Dikarya</taxon>
        <taxon>Ascomycota</taxon>
        <taxon>Pezizomycotina</taxon>
        <taxon>Dothideomycetes</taxon>
        <taxon>Dothideomycetes incertae sedis</taxon>
        <taxon>Botryosphaeriales</taxon>
        <taxon>Botryosphaeriaceae</taxon>
        <taxon>Diplodia</taxon>
    </lineage>
</organism>
<name>A0A1J9RRJ1_9PEZI</name>
<feature type="compositionally biased region" description="Basic and acidic residues" evidence="1">
    <location>
        <begin position="154"/>
        <end position="180"/>
    </location>
</feature>
<dbReference type="AlphaFoldDB" id="A0A1J9RRJ1"/>
<evidence type="ECO:0000256" key="1">
    <source>
        <dbReference type="SAM" id="MobiDB-lite"/>
    </source>
</evidence>
<evidence type="ECO:0000313" key="2">
    <source>
        <dbReference type="EMBL" id="OJD30516.1"/>
    </source>
</evidence>
<keyword evidence="3" id="KW-1185">Reference proteome</keyword>
<proteinExistence type="predicted"/>
<sequence>MSRTWNTDSTSSTRSAEKFGLDEKDNASILVYKYRTGLDLSSQEDLCKALDKGRLHQLHPSLRVTRKRIPRGDSRVEVKREDLWNDEEKSTYSDFPNSKSGLASVCLPRSVWFKRMLFNQFQDLYIVSPETTPTSSLNGSPESSQCSPSSTWNHRPDDHEGAAAPHPDEQQHHNHTPGDN</sequence>
<feature type="region of interest" description="Disordered" evidence="1">
    <location>
        <begin position="131"/>
        <end position="180"/>
    </location>
</feature>
<evidence type="ECO:0000313" key="3">
    <source>
        <dbReference type="Proteomes" id="UP000183809"/>
    </source>
</evidence>
<dbReference type="Proteomes" id="UP000183809">
    <property type="component" value="Unassembled WGS sequence"/>
</dbReference>
<dbReference type="EMBL" id="MNUE01000059">
    <property type="protein sequence ID" value="OJD30516.1"/>
    <property type="molecule type" value="Genomic_DNA"/>
</dbReference>
<feature type="compositionally biased region" description="Low complexity" evidence="1">
    <location>
        <begin position="140"/>
        <end position="150"/>
    </location>
</feature>
<dbReference type="OrthoDB" id="3913028at2759"/>
<gene>
    <name evidence="2" type="ORF">BKCO1_5900048</name>
</gene>
<dbReference type="RefSeq" id="XP_020126776.1">
    <property type="nucleotide sequence ID" value="XM_020277638.1"/>
</dbReference>
<protein>
    <submittedName>
        <fullName evidence="2">Uncharacterized protein</fullName>
    </submittedName>
</protein>
<dbReference type="GeneID" id="31017899"/>